<reference evidence="1 2" key="1">
    <citation type="submission" date="2018-06" db="EMBL/GenBank/DDBJ databases">
        <title>Extensive metabolic versatility and redundancy in microbially diverse, dynamic hydrothermal sediments.</title>
        <authorList>
            <person name="Dombrowski N."/>
            <person name="Teske A."/>
            <person name="Baker B.J."/>
        </authorList>
    </citation>
    <scope>NUCLEOTIDE SEQUENCE [LARGE SCALE GENOMIC DNA]</scope>
    <source>
        <strain evidence="1">B35_G9</strain>
    </source>
</reference>
<dbReference type="Proteomes" id="UP000282321">
    <property type="component" value="Unassembled WGS sequence"/>
</dbReference>
<protein>
    <recommendedName>
        <fullName evidence="3">DUF3880 domain-containing protein</fullName>
    </recommendedName>
</protein>
<evidence type="ECO:0008006" key="3">
    <source>
        <dbReference type="Google" id="ProtNLM"/>
    </source>
</evidence>
<proteinExistence type="predicted"/>
<organism evidence="1 2">
    <name type="scientific">candidate division TA06 bacterium</name>
    <dbReference type="NCBI Taxonomy" id="2250710"/>
    <lineage>
        <taxon>Bacteria</taxon>
        <taxon>Bacteria division TA06</taxon>
    </lineage>
</organism>
<gene>
    <name evidence="1" type="ORF">DRP44_05830</name>
</gene>
<evidence type="ECO:0000313" key="1">
    <source>
        <dbReference type="EMBL" id="RKX65669.1"/>
    </source>
</evidence>
<accession>A0A660S773</accession>
<comment type="caution">
    <text evidence="1">The sequence shown here is derived from an EMBL/GenBank/DDBJ whole genome shotgun (WGS) entry which is preliminary data.</text>
</comment>
<dbReference type="EMBL" id="QNBC01000078">
    <property type="protein sequence ID" value="RKX65669.1"/>
    <property type="molecule type" value="Genomic_DNA"/>
</dbReference>
<name>A0A660S773_UNCT6</name>
<evidence type="ECO:0000313" key="2">
    <source>
        <dbReference type="Proteomes" id="UP000282321"/>
    </source>
</evidence>
<sequence length="295" mass="34890">MKIKSDKRILIWGNDYNSVFVFNELRKIYPHLSIVDIDKPFLTKLKHILKNDIKYVISGKMGILIVISRLLGKRIIMHWVGTDLVAYKKSAPLKKFLYKIIPTKHIFVTSELRDEFSKSIKAHIFPILKKPPFIKTDFKIHKEILTYIPQNREDFYYGDFITHYFKNNKDYNLNVIGNNGINLAESTNIKYHGWVDEKTVQELINKCSIYIRFLKHDGFPKLVIDNLYNFNFVIYNHKFPHTIYCQPTSSQLNTVLSNIYSRHSLKIANKKHHKYAEMLYEKYNIAKLAEAILEK</sequence>
<dbReference type="AlphaFoldDB" id="A0A660S773"/>